<keyword evidence="2" id="KW-1133">Transmembrane helix</keyword>
<dbReference type="EMBL" id="QBIY01010722">
    <property type="protein sequence ID" value="RXN35795.1"/>
    <property type="molecule type" value="Genomic_DNA"/>
</dbReference>
<keyword evidence="4" id="KW-1185">Reference proteome</keyword>
<feature type="region of interest" description="Disordered" evidence="1">
    <location>
        <begin position="83"/>
        <end position="115"/>
    </location>
</feature>
<reference evidence="3 4" key="1">
    <citation type="submission" date="2018-03" db="EMBL/GenBank/DDBJ databases">
        <title>Draft genome sequence of Rohu Carp (Labeo rohita).</title>
        <authorList>
            <person name="Das P."/>
            <person name="Kushwaha B."/>
            <person name="Joshi C.G."/>
            <person name="Kumar D."/>
            <person name="Nagpure N.S."/>
            <person name="Sahoo L."/>
            <person name="Das S.P."/>
            <person name="Bit A."/>
            <person name="Patnaik S."/>
            <person name="Meher P.K."/>
            <person name="Jayasankar P."/>
            <person name="Koringa P.G."/>
            <person name="Patel N.V."/>
            <person name="Hinsu A.T."/>
            <person name="Kumar R."/>
            <person name="Pandey M."/>
            <person name="Agarwal S."/>
            <person name="Srivastava S."/>
            <person name="Singh M."/>
            <person name="Iquebal M.A."/>
            <person name="Jaiswal S."/>
            <person name="Angadi U.B."/>
            <person name="Kumar N."/>
            <person name="Raza M."/>
            <person name="Shah T.M."/>
            <person name="Rai A."/>
            <person name="Jena J.K."/>
        </authorList>
    </citation>
    <scope>NUCLEOTIDE SEQUENCE [LARGE SCALE GENOMIC DNA]</scope>
    <source>
        <strain evidence="3">DASCIFA01</strain>
        <tissue evidence="3">Testis</tissue>
    </source>
</reference>
<proteinExistence type="predicted"/>
<evidence type="ECO:0000313" key="4">
    <source>
        <dbReference type="Proteomes" id="UP000290572"/>
    </source>
</evidence>
<dbReference type="Proteomes" id="UP000290572">
    <property type="component" value="Unassembled WGS sequence"/>
</dbReference>
<keyword evidence="2" id="KW-0472">Membrane</keyword>
<protein>
    <submittedName>
        <fullName evidence="3">Uncharacterized protein</fullName>
    </submittedName>
</protein>
<evidence type="ECO:0000256" key="2">
    <source>
        <dbReference type="SAM" id="Phobius"/>
    </source>
</evidence>
<organism evidence="3 4">
    <name type="scientific">Labeo rohita</name>
    <name type="common">Indian major carp</name>
    <name type="synonym">Cyprinus rohita</name>
    <dbReference type="NCBI Taxonomy" id="84645"/>
    <lineage>
        <taxon>Eukaryota</taxon>
        <taxon>Metazoa</taxon>
        <taxon>Chordata</taxon>
        <taxon>Craniata</taxon>
        <taxon>Vertebrata</taxon>
        <taxon>Euteleostomi</taxon>
        <taxon>Actinopterygii</taxon>
        <taxon>Neopterygii</taxon>
        <taxon>Teleostei</taxon>
        <taxon>Ostariophysi</taxon>
        <taxon>Cypriniformes</taxon>
        <taxon>Cyprinidae</taxon>
        <taxon>Labeoninae</taxon>
        <taxon>Labeonini</taxon>
        <taxon>Labeo</taxon>
    </lineage>
</organism>
<dbReference type="AlphaFoldDB" id="A0A498NUY6"/>
<comment type="caution">
    <text evidence="3">The sequence shown here is derived from an EMBL/GenBank/DDBJ whole genome shotgun (WGS) entry which is preliminary data.</text>
</comment>
<feature type="transmembrane region" description="Helical" evidence="2">
    <location>
        <begin position="39"/>
        <end position="60"/>
    </location>
</feature>
<evidence type="ECO:0000256" key="1">
    <source>
        <dbReference type="SAM" id="MobiDB-lite"/>
    </source>
</evidence>
<gene>
    <name evidence="3" type="ORF">ROHU_003522</name>
</gene>
<accession>A0A498NUY6</accession>
<sequence>MQCVNQFQFHFPFETHNGFGFTPGTRYFEYDTSGNFPRIVLVFARLWHILYYVILLFNFLKKKENGGEGSPLMKETLQMAKKTSDHQAGSMRTEDGKNAPADPTVSPSEDGSKYSPTDLTVSLWEEDDNLMKMNLLFIPSLLLSCLLDQDSGLSADPIAGICDLCSAGGCIRVSSVCDGNDLLHLNKKSLSEVFPESSVQRAPKLPAKH</sequence>
<keyword evidence="2" id="KW-0812">Transmembrane</keyword>
<feature type="compositionally biased region" description="Polar residues" evidence="1">
    <location>
        <begin position="105"/>
        <end position="115"/>
    </location>
</feature>
<evidence type="ECO:0000313" key="3">
    <source>
        <dbReference type="EMBL" id="RXN35795.1"/>
    </source>
</evidence>
<name>A0A498NUY6_LABRO</name>